<feature type="domain" description="Porin" evidence="12">
    <location>
        <begin position="19"/>
        <end position="323"/>
    </location>
</feature>
<evidence type="ECO:0000256" key="8">
    <source>
        <dbReference type="ARBA" id="ARBA00023114"/>
    </source>
</evidence>
<keyword evidence="9" id="KW-0472">Membrane</keyword>
<keyword evidence="4" id="KW-1134">Transmembrane beta strand</keyword>
<keyword evidence="10" id="KW-0998">Cell outer membrane</keyword>
<dbReference type="PRINTS" id="PR00184">
    <property type="entry name" value="NEISSPPORIN"/>
</dbReference>
<evidence type="ECO:0000256" key="3">
    <source>
        <dbReference type="ARBA" id="ARBA00022448"/>
    </source>
</evidence>
<reference evidence="13 14" key="1">
    <citation type="journal article" date="2014" name="Genome Announc.">
        <title>Complete Genome Sequence of Polychlorinated Biphenyl Degrader Comamonas testosteroni TK102 (NBRC 109938).</title>
        <authorList>
            <person name="Fukuda K."/>
            <person name="Hosoyama A."/>
            <person name="Tsuchikane K."/>
            <person name="Ohji S."/>
            <person name="Yamazoe A."/>
            <person name="Fujita N."/>
            <person name="Shintani M."/>
            <person name="Kimbara K."/>
        </authorList>
    </citation>
    <scope>NUCLEOTIDE SEQUENCE [LARGE SCALE GENOMIC DNA]</scope>
    <source>
        <strain evidence="13">TK102</strain>
    </source>
</reference>
<dbReference type="Pfam" id="PF13609">
    <property type="entry name" value="Porin_4"/>
    <property type="match status" value="1"/>
</dbReference>
<evidence type="ECO:0000256" key="10">
    <source>
        <dbReference type="ARBA" id="ARBA00023237"/>
    </source>
</evidence>
<dbReference type="GO" id="GO:0009279">
    <property type="term" value="C:cell outer membrane"/>
    <property type="evidence" value="ECO:0007669"/>
    <property type="project" value="UniProtKB-SubCell"/>
</dbReference>
<evidence type="ECO:0000256" key="6">
    <source>
        <dbReference type="ARBA" id="ARBA00022729"/>
    </source>
</evidence>
<dbReference type="GO" id="GO:0006811">
    <property type="term" value="P:monoatomic ion transport"/>
    <property type="evidence" value="ECO:0007669"/>
    <property type="project" value="UniProtKB-KW"/>
</dbReference>
<sequence>MGFLISTNTVNSMKRTLLALAALTVSAGALAQSSVSVFGVADVSVAHISTTGKSVSGLANGGNSSSRLGFRGVEDLGGGLKADFWLEGSLSVDDGTASGFKFDRRSTVSLLGNFGEVRLGRDKTPAYQNLETFHAFGDTGMGAINGHNLISGSAAGTSEGSNPKRNSNAISYLLPKLGGVYGQLTHSFGEQADDHSLASSTGLRLGYANGPLNVAAAYGIARGGTAAAGVDYKTMNLGASYNFGVVTPMLLIASDRGNGKRVDLYSLGVKMPLGAGELRAAYTWYKDKKQSDADSQRLALGYGYKLSKRTEIYAAVARMSNDDKASRKLGSSLSPTPAVGKSLTGYEIGLRHNF</sequence>
<dbReference type="Gene3D" id="2.40.160.10">
    <property type="entry name" value="Porin"/>
    <property type="match status" value="1"/>
</dbReference>
<evidence type="ECO:0000256" key="1">
    <source>
        <dbReference type="ARBA" id="ARBA00004571"/>
    </source>
</evidence>
<evidence type="ECO:0000256" key="9">
    <source>
        <dbReference type="ARBA" id="ARBA00023136"/>
    </source>
</evidence>
<keyword evidence="7" id="KW-0406">Ion transport</keyword>
<keyword evidence="6 11" id="KW-0732">Signal</keyword>
<evidence type="ECO:0000259" key="12">
    <source>
        <dbReference type="Pfam" id="PF13609"/>
    </source>
</evidence>
<dbReference type="GO" id="GO:0015288">
    <property type="term" value="F:porin activity"/>
    <property type="evidence" value="ECO:0007669"/>
    <property type="project" value="UniProtKB-KW"/>
</dbReference>
<dbReference type="SUPFAM" id="SSF56935">
    <property type="entry name" value="Porins"/>
    <property type="match status" value="1"/>
</dbReference>
<dbReference type="AlphaFoldDB" id="A0A076PVK2"/>
<dbReference type="InterPro" id="IPR033900">
    <property type="entry name" value="Gram_neg_porin_domain"/>
</dbReference>
<dbReference type="InterPro" id="IPR002299">
    <property type="entry name" value="Porin_Neis"/>
</dbReference>
<evidence type="ECO:0000313" key="13">
    <source>
        <dbReference type="EMBL" id="AIJ48746.1"/>
    </source>
</evidence>
<dbReference type="HOGENOM" id="CLU_038238_1_1_4"/>
<proteinExistence type="predicted"/>
<dbReference type="CDD" id="cd00342">
    <property type="entry name" value="gram_neg_porins"/>
    <property type="match status" value="1"/>
</dbReference>
<dbReference type="InterPro" id="IPR023614">
    <property type="entry name" value="Porin_dom_sf"/>
</dbReference>
<evidence type="ECO:0000256" key="7">
    <source>
        <dbReference type="ARBA" id="ARBA00023065"/>
    </source>
</evidence>
<keyword evidence="5" id="KW-0812">Transmembrane</keyword>
<evidence type="ECO:0000256" key="2">
    <source>
        <dbReference type="ARBA" id="ARBA00011233"/>
    </source>
</evidence>
<keyword evidence="3" id="KW-0813">Transport</keyword>
<comment type="subunit">
    <text evidence="2">Homotrimer.</text>
</comment>
<dbReference type="EMBL" id="CP006704">
    <property type="protein sequence ID" value="AIJ48746.1"/>
    <property type="molecule type" value="Genomic_DNA"/>
</dbReference>
<dbReference type="InterPro" id="IPR050298">
    <property type="entry name" value="Gram-neg_bact_OMP"/>
</dbReference>
<keyword evidence="8" id="KW-0626">Porin</keyword>
<evidence type="ECO:0000256" key="4">
    <source>
        <dbReference type="ARBA" id="ARBA00022452"/>
    </source>
</evidence>
<dbReference type="Proteomes" id="UP000028782">
    <property type="component" value="Chromosome"/>
</dbReference>
<accession>A0A076PVK2</accession>
<dbReference type="GO" id="GO:0046930">
    <property type="term" value="C:pore complex"/>
    <property type="evidence" value="ECO:0007669"/>
    <property type="project" value="UniProtKB-KW"/>
</dbReference>
<organism evidence="13 14">
    <name type="scientific">Comamonas testosteroni TK102</name>
    <dbReference type="NCBI Taxonomy" id="1392005"/>
    <lineage>
        <taxon>Bacteria</taxon>
        <taxon>Pseudomonadati</taxon>
        <taxon>Pseudomonadota</taxon>
        <taxon>Betaproteobacteria</taxon>
        <taxon>Burkholderiales</taxon>
        <taxon>Comamonadaceae</taxon>
        <taxon>Comamonas</taxon>
    </lineage>
</organism>
<feature type="signal peptide" evidence="11">
    <location>
        <begin position="1"/>
        <end position="31"/>
    </location>
</feature>
<name>A0A076PVK2_COMTE</name>
<gene>
    <name evidence="13" type="ORF">O987_23315</name>
</gene>
<comment type="subcellular location">
    <subcellularLocation>
        <location evidence="1">Cell outer membrane</location>
        <topology evidence="1">Multi-pass membrane protein</topology>
    </subcellularLocation>
</comment>
<evidence type="ECO:0000313" key="14">
    <source>
        <dbReference type="Proteomes" id="UP000028782"/>
    </source>
</evidence>
<evidence type="ECO:0000256" key="11">
    <source>
        <dbReference type="SAM" id="SignalP"/>
    </source>
</evidence>
<evidence type="ECO:0000256" key="5">
    <source>
        <dbReference type="ARBA" id="ARBA00022692"/>
    </source>
</evidence>
<feature type="chain" id="PRO_5001716425" evidence="11">
    <location>
        <begin position="32"/>
        <end position="354"/>
    </location>
</feature>
<dbReference type="PANTHER" id="PTHR34501">
    <property type="entry name" value="PROTEIN YDDL-RELATED"/>
    <property type="match status" value="1"/>
</dbReference>
<protein>
    <submittedName>
        <fullName evidence="13">Porin</fullName>
    </submittedName>
</protein>
<dbReference type="KEGG" id="ctes:O987_23315"/>
<dbReference type="PANTHER" id="PTHR34501:SF9">
    <property type="entry name" value="MAJOR OUTER MEMBRANE PROTEIN P.IA"/>
    <property type="match status" value="1"/>
</dbReference>